<dbReference type="EMBL" id="BPVZ01000120">
    <property type="protein sequence ID" value="GKV37130.1"/>
    <property type="molecule type" value="Genomic_DNA"/>
</dbReference>
<protein>
    <submittedName>
        <fullName evidence="1">Uncharacterized protein</fullName>
    </submittedName>
</protein>
<sequence length="71" mass="7864">MEPRHGFLKPKCGFLEPRHAGLKLGAGSSNLGAESTPGFRTQGLGLSRTRLGFFFCFFVGCSHAWLSWYEI</sequence>
<proteinExistence type="predicted"/>
<comment type="caution">
    <text evidence="1">The sequence shown here is derived from an EMBL/GenBank/DDBJ whole genome shotgun (WGS) entry which is preliminary data.</text>
</comment>
<evidence type="ECO:0000313" key="2">
    <source>
        <dbReference type="Proteomes" id="UP001054252"/>
    </source>
</evidence>
<dbReference type="AlphaFoldDB" id="A0AAV5LIA3"/>
<gene>
    <name evidence="1" type="ORF">SLEP1_g45191</name>
</gene>
<organism evidence="1 2">
    <name type="scientific">Rubroshorea leprosula</name>
    <dbReference type="NCBI Taxonomy" id="152421"/>
    <lineage>
        <taxon>Eukaryota</taxon>
        <taxon>Viridiplantae</taxon>
        <taxon>Streptophyta</taxon>
        <taxon>Embryophyta</taxon>
        <taxon>Tracheophyta</taxon>
        <taxon>Spermatophyta</taxon>
        <taxon>Magnoliopsida</taxon>
        <taxon>eudicotyledons</taxon>
        <taxon>Gunneridae</taxon>
        <taxon>Pentapetalae</taxon>
        <taxon>rosids</taxon>
        <taxon>malvids</taxon>
        <taxon>Malvales</taxon>
        <taxon>Dipterocarpaceae</taxon>
        <taxon>Rubroshorea</taxon>
    </lineage>
</organism>
<dbReference type="Proteomes" id="UP001054252">
    <property type="component" value="Unassembled WGS sequence"/>
</dbReference>
<reference evidence="1 2" key="1">
    <citation type="journal article" date="2021" name="Commun. Biol.">
        <title>The genome of Shorea leprosula (Dipterocarpaceae) highlights the ecological relevance of drought in aseasonal tropical rainforests.</title>
        <authorList>
            <person name="Ng K.K.S."/>
            <person name="Kobayashi M.J."/>
            <person name="Fawcett J.A."/>
            <person name="Hatakeyama M."/>
            <person name="Paape T."/>
            <person name="Ng C.H."/>
            <person name="Ang C.C."/>
            <person name="Tnah L.H."/>
            <person name="Lee C.T."/>
            <person name="Nishiyama T."/>
            <person name="Sese J."/>
            <person name="O'Brien M.J."/>
            <person name="Copetti D."/>
            <person name="Mohd Noor M.I."/>
            <person name="Ong R.C."/>
            <person name="Putra M."/>
            <person name="Sireger I.Z."/>
            <person name="Indrioko S."/>
            <person name="Kosugi Y."/>
            <person name="Izuno A."/>
            <person name="Isagi Y."/>
            <person name="Lee S.L."/>
            <person name="Shimizu K.K."/>
        </authorList>
    </citation>
    <scope>NUCLEOTIDE SEQUENCE [LARGE SCALE GENOMIC DNA]</scope>
    <source>
        <strain evidence="1">214</strain>
    </source>
</reference>
<keyword evidence="2" id="KW-1185">Reference proteome</keyword>
<evidence type="ECO:0000313" key="1">
    <source>
        <dbReference type="EMBL" id="GKV37130.1"/>
    </source>
</evidence>
<accession>A0AAV5LIA3</accession>
<name>A0AAV5LIA3_9ROSI</name>